<accession>A0ABT1C7R3</accession>
<dbReference type="SUPFAM" id="SSF47413">
    <property type="entry name" value="lambda repressor-like DNA-binding domains"/>
    <property type="match status" value="1"/>
</dbReference>
<dbReference type="EMBL" id="JAMXQS010000006">
    <property type="protein sequence ID" value="MCO6050877.1"/>
    <property type="molecule type" value="Genomic_DNA"/>
</dbReference>
<dbReference type="InterPro" id="IPR010982">
    <property type="entry name" value="Lambda_DNA-bd_dom_sf"/>
</dbReference>
<sequence length="70" mass="7565">MIDIVTKAAAGAGGIVALARHLKISHNAMYSWKRVPAERVIEIERVSGISRHELRPDLFGPAASEQETAA</sequence>
<dbReference type="InterPro" id="IPR031856">
    <property type="entry name" value="YdaS_toxin-like"/>
</dbReference>
<comment type="caution">
    <text evidence="1">The sequence shown here is derived from an EMBL/GenBank/DDBJ whole genome shotgun (WGS) entry which is preliminary data.</text>
</comment>
<proteinExistence type="predicted"/>
<name>A0ABT1C7R3_9HYPH</name>
<dbReference type="Proteomes" id="UP001205906">
    <property type="component" value="Unassembled WGS sequence"/>
</dbReference>
<dbReference type="Pfam" id="PF15943">
    <property type="entry name" value="YdaS_toxin"/>
    <property type="match status" value="1"/>
</dbReference>
<organism evidence="1 2">
    <name type="scientific">Mesorhizobium liriopis</name>
    <dbReference type="NCBI Taxonomy" id="2953882"/>
    <lineage>
        <taxon>Bacteria</taxon>
        <taxon>Pseudomonadati</taxon>
        <taxon>Pseudomonadota</taxon>
        <taxon>Alphaproteobacteria</taxon>
        <taxon>Hyphomicrobiales</taxon>
        <taxon>Phyllobacteriaceae</taxon>
        <taxon>Mesorhizobium</taxon>
    </lineage>
</organism>
<dbReference type="Gene3D" id="1.10.260.40">
    <property type="entry name" value="lambda repressor-like DNA-binding domains"/>
    <property type="match status" value="1"/>
</dbReference>
<protein>
    <submittedName>
        <fullName evidence="1">Helix-turn-helix domain-containing protein</fullName>
    </submittedName>
</protein>
<gene>
    <name evidence="1" type="ORF">NGM99_13920</name>
</gene>
<evidence type="ECO:0000313" key="2">
    <source>
        <dbReference type="Proteomes" id="UP001205906"/>
    </source>
</evidence>
<evidence type="ECO:0000313" key="1">
    <source>
        <dbReference type="EMBL" id="MCO6050877.1"/>
    </source>
</evidence>
<reference evidence="1 2" key="1">
    <citation type="submission" date="2022-06" db="EMBL/GenBank/DDBJ databases">
        <title>Mesorhizobium sp. strain RP14 Genome sequencing and assembly.</title>
        <authorList>
            <person name="Kim I."/>
        </authorList>
    </citation>
    <scope>NUCLEOTIDE SEQUENCE [LARGE SCALE GENOMIC DNA]</scope>
    <source>
        <strain evidence="2">RP14(2022)</strain>
    </source>
</reference>
<keyword evidence="2" id="KW-1185">Reference proteome</keyword>